<comment type="caution">
    <text evidence="2">The sequence shown here is derived from an EMBL/GenBank/DDBJ whole genome shotgun (WGS) entry which is preliminary data.</text>
</comment>
<gene>
    <name evidence="2" type="ORF">Zmor_016835</name>
</gene>
<dbReference type="EMBL" id="JALNTZ010000005">
    <property type="protein sequence ID" value="KAJ3650755.1"/>
    <property type="molecule type" value="Genomic_DNA"/>
</dbReference>
<dbReference type="AlphaFoldDB" id="A0AA38I848"/>
<dbReference type="Proteomes" id="UP001168821">
    <property type="component" value="Unassembled WGS sequence"/>
</dbReference>
<evidence type="ECO:0000313" key="3">
    <source>
        <dbReference type="Proteomes" id="UP001168821"/>
    </source>
</evidence>
<accession>A0AA38I848</accession>
<evidence type="ECO:0000313" key="2">
    <source>
        <dbReference type="EMBL" id="KAJ3650755.1"/>
    </source>
</evidence>
<protein>
    <submittedName>
        <fullName evidence="2">Uncharacterized protein</fullName>
    </submittedName>
</protein>
<reference evidence="2" key="1">
    <citation type="journal article" date="2023" name="G3 (Bethesda)">
        <title>Whole genome assemblies of Zophobas morio and Tenebrio molitor.</title>
        <authorList>
            <person name="Kaur S."/>
            <person name="Stinson S.A."/>
            <person name="diCenzo G.C."/>
        </authorList>
    </citation>
    <scope>NUCLEOTIDE SEQUENCE</scope>
    <source>
        <strain evidence="2">QUZm001</strain>
    </source>
</reference>
<keyword evidence="3" id="KW-1185">Reference proteome</keyword>
<organism evidence="2 3">
    <name type="scientific">Zophobas morio</name>
    <dbReference type="NCBI Taxonomy" id="2755281"/>
    <lineage>
        <taxon>Eukaryota</taxon>
        <taxon>Metazoa</taxon>
        <taxon>Ecdysozoa</taxon>
        <taxon>Arthropoda</taxon>
        <taxon>Hexapoda</taxon>
        <taxon>Insecta</taxon>
        <taxon>Pterygota</taxon>
        <taxon>Neoptera</taxon>
        <taxon>Endopterygota</taxon>
        <taxon>Coleoptera</taxon>
        <taxon>Polyphaga</taxon>
        <taxon>Cucujiformia</taxon>
        <taxon>Tenebrionidae</taxon>
        <taxon>Zophobas</taxon>
    </lineage>
</organism>
<evidence type="ECO:0000256" key="1">
    <source>
        <dbReference type="SAM" id="MobiDB-lite"/>
    </source>
</evidence>
<sequence length="99" mass="10943">MRRTCRPDSGSVDTRDAHKTGSVQSAGCRALFQRTGINPGNAGSTLNRGTPEGRLRELMQCRTLDYAGSEMKISRLLKIVCVKIARELVNFPWFGVTND</sequence>
<proteinExistence type="predicted"/>
<feature type="region of interest" description="Disordered" evidence="1">
    <location>
        <begin position="1"/>
        <end position="23"/>
    </location>
</feature>
<name>A0AA38I848_9CUCU</name>